<comment type="caution">
    <text evidence="1">The sequence shown here is derived from an EMBL/GenBank/DDBJ whole genome shotgun (WGS) entry which is preliminary data.</text>
</comment>
<dbReference type="EC" id="3.4.-.-" evidence="1"/>
<sequence length="195" mass="22344">MNNKQAAIINHLSSQQLKQQVWLTQFILNVLMITLAVLLFDNWQTFLSMFTWNGYHLVVFGVVSAIVIVFIDLVLMKFLPKKWWDDGGINYKLFKEGSYAEIIVLCFVIACTEELLFRGVLQSHFGLMVASLLFAVVHVRYLSKIVLFVTVIGLSFWIGLVFDWTGSLVVVITLHFLVDVMLALLIRTRRITNEG</sequence>
<accession>A0ACC6M554</accession>
<organism evidence="1 2">
    <name type="scientific">Gracilibacillus pellucidus</name>
    <dbReference type="NCBI Taxonomy" id="3095368"/>
    <lineage>
        <taxon>Bacteria</taxon>
        <taxon>Bacillati</taxon>
        <taxon>Bacillota</taxon>
        <taxon>Bacilli</taxon>
        <taxon>Bacillales</taxon>
        <taxon>Bacillaceae</taxon>
        <taxon>Gracilibacillus</taxon>
    </lineage>
</organism>
<proteinExistence type="predicted"/>
<reference evidence="1" key="1">
    <citation type="submission" date="2023-11" db="EMBL/GenBank/DDBJ databases">
        <title>Gracilibacillus pellucida a moderately halophilic bacterium isolated from saline soil in Xinjiang province.</title>
        <authorList>
            <person name="Zhang Z."/>
            <person name="Tan F."/>
            <person name="Wang Y."/>
            <person name="Xia M."/>
        </authorList>
    </citation>
    <scope>NUCLEOTIDE SEQUENCE</scope>
    <source>
        <strain evidence="1">S3-1-1</strain>
    </source>
</reference>
<evidence type="ECO:0000313" key="2">
    <source>
        <dbReference type="Proteomes" id="UP001277972"/>
    </source>
</evidence>
<keyword evidence="1" id="KW-0378">Hydrolase</keyword>
<protein>
    <submittedName>
        <fullName evidence="1">CPBP family intramembrane glutamic endopeptidase</fullName>
        <ecNumber evidence="1">3.4.-.-</ecNumber>
    </submittedName>
</protein>
<evidence type="ECO:0000313" key="1">
    <source>
        <dbReference type="EMBL" id="MDX8046095.1"/>
    </source>
</evidence>
<dbReference type="EMBL" id="JAWZSR010000004">
    <property type="protein sequence ID" value="MDX8046095.1"/>
    <property type="molecule type" value="Genomic_DNA"/>
</dbReference>
<name>A0ACC6M554_9BACI</name>
<keyword evidence="2" id="KW-1185">Reference proteome</keyword>
<dbReference type="Proteomes" id="UP001277972">
    <property type="component" value="Unassembled WGS sequence"/>
</dbReference>
<gene>
    <name evidence="1" type="ORF">SH601_08845</name>
</gene>